<organism evidence="1">
    <name type="scientific">Cladocopium goreaui</name>
    <dbReference type="NCBI Taxonomy" id="2562237"/>
    <lineage>
        <taxon>Eukaryota</taxon>
        <taxon>Sar</taxon>
        <taxon>Alveolata</taxon>
        <taxon>Dinophyceae</taxon>
        <taxon>Suessiales</taxon>
        <taxon>Symbiodiniaceae</taxon>
        <taxon>Cladocopium</taxon>
    </lineage>
</organism>
<dbReference type="EMBL" id="CAMXCT030004724">
    <property type="protein sequence ID" value="CAL4797464.1"/>
    <property type="molecule type" value="Genomic_DNA"/>
</dbReference>
<comment type="caution">
    <text evidence="1">The sequence shown here is derived from an EMBL/GenBank/DDBJ whole genome shotgun (WGS) entry which is preliminary data.</text>
</comment>
<dbReference type="EMBL" id="CAMXCT010004724">
    <property type="protein sequence ID" value="CAI4010152.1"/>
    <property type="molecule type" value="Genomic_DNA"/>
</dbReference>
<dbReference type="Proteomes" id="UP001152797">
    <property type="component" value="Unassembled WGS sequence"/>
</dbReference>
<keyword evidence="3" id="KW-1185">Reference proteome</keyword>
<sequence length="575" mass="63564">MQYIGAVHDGPEAIETLQFFSVLLLSQLAAMSEVDAYHRFWPWNVVAAFSPCAVPALLSEMKDAWVFCTGFVDVLPSTDKLHTWFSFTRYQSFRDVFVKAEKLSLGTFSATSMHFAFDASKMDTDAAHAFKRVIRQAAGLSLKDTRGETLMSSLFSELCFNDLRDCSRRHQKKERTVPVNLHSAVIRSLMKKSGGCKTLDLEASDWSSPLPHAAAAVKASVHSATRASDSSLGLNCVGLTKNKTNKQLTKPHVLMSRFQLFKLMAGVWKSTPGDSEAKSDAVRDAIKKLWLCRLLQPHVFVQIQGHEVEANERWLVLSAGPNCLKVVKVKSSPQEEEIYHLTEKSYETGCKSILVPSVDSVQVAVVTAVLGQEHLGWKQDGEWLCLAEYVAAHMVTDLPCNLLTCLMSAMGLKGIYKLSHPLKVELFLKHLGRSDADIALVLSELKVRTRQKKEEKDERKQAAGEHDKELAEVDARGEFCDPDENVGAAPADVAVGVPAAETEEKNAEAMNVDQAEERVKMDLMLQLNLVERLLNKPVQRGCSGLHVFLGMELVAQSFGRSAQCCAIGVNCQKGQ</sequence>
<name>A0A9P1GGY8_9DINO</name>
<gene>
    <name evidence="1" type="ORF">C1SCF055_LOCUS35448</name>
</gene>
<proteinExistence type="predicted"/>
<evidence type="ECO:0000313" key="3">
    <source>
        <dbReference type="Proteomes" id="UP001152797"/>
    </source>
</evidence>
<evidence type="ECO:0000313" key="1">
    <source>
        <dbReference type="EMBL" id="CAI4010152.1"/>
    </source>
</evidence>
<dbReference type="OrthoDB" id="447902at2759"/>
<dbReference type="EMBL" id="CAMXCT020004724">
    <property type="protein sequence ID" value="CAL1163527.1"/>
    <property type="molecule type" value="Genomic_DNA"/>
</dbReference>
<dbReference type="AlphaFoldDB" id="A0A9P1GGY8"/>
<reference evidence="2 3" key="2">
    <citation type="submission" date="2024-05" db="EMBL/GenBank/DDBJ databases">
        <authorList>
            <person name="Chen Y."/>
            <person name="Shah S."/>
            <person name="Dougan E. K."/>
            <person name="Thang M."/>
            <person name="Chan C."/>
        </authorList>
    </citation>
    <scope>NUCLEOTIDE SEQUENCE [LARGE SCALE GENOMIC DNA]</scope>
</reference>
<evidence type="ECO:0000313" key="2">
    <source>
        <dbReference type="EMBL" id="CAL4797464.1"/>
    </source>
</evidence>
<protein>
    <submittedName>
        <fullName evidence="1">Uncharacterized protein</fullName>
    </submittedName>
</protein>
<reference evidence="1" key="1">
    <citation type="submission" date="2022-10" db="EMBL/GenBank/DDBJ databases">
        <authorList>
            <person name="Chen Y."/>
            <person name="Dougan E. K."/>
            <person name="Chan C."/>
            <person name="Rhodes N."/>
            <person name="Thang M."/>
        </authorList>
    </citation>
    <scope>NUCLEOTIDE SEQUENCE</scope>
</reference>
<accession>A0A9P1GGY8</accession>